<dbReference type="InterPro" id="IPR002187">
    <property type="entry name" value="N-reg_PII"/>
</dbReference>
<dbReference type="GO" id="GO:0006808">
    <property type="term" value="P:regulation of nitrogen utilization"/>
    <property type="evidence" value="ECO:0007669"/>
    <property type="project" value="InterPro"/>
</dbReference>
<dbReference type="Proteomes" id="UP000009223">
    <property type="component" value="Chromosome"/>
</dbReference>
<keyword evidence="6" id="KW-1185">Reference proteome</keyword>
<evidence type="ECO:0000256" key="1">
    <source>
        <dbReference type="ARBA" id="ARBA00002440"/>
    </source>
</evidence>
<dbReference type="PANTHER" id="PTHR30115">
    <property type="entry name" value="NITROGEN REGULATORY PROTEIN P-II"/>
    <property type="match status" value="1"/>
</dbReference>
<dbReference type="PROSITE" id="PS51343">
    <property type="entry name" value="PII_GLNB_DOM"/>
    <property type="match status" value="1"/>
</dbReference>
<evidence type="ECO:0000256" key="4">
    <source>
        <dbReference type="ARBA" id="ARBA00023231"/>
    </source>
</evidence>
<sequence length="120" mass="13078">MVMIRAIVRPEKADSVMAALMADGFPAVTRMNVSGRGKQRGIKIGDVTYDEIPKEQLLMVVKDTDKDFVIKKIMEVARTGKGSFGDGKIFVSPVDEVYTVSSGLKEASDEKPTVALEETP</sequence>
<dbReference type="GO" id="GO:0030234">
    <property type="term" value="F:enzyme regulator activity"/>
    <property type="evidence" value="ECO:0007669"/>
    <property type="project" value="InterPro"/>
</dbReference>
<organism evidence="5 6">
    <name type="scientific">Treponema primitia (strain ATCC BAA-887 / DSM 12427 / ZAS-2)</name>
    <dbReference type="NCBI Taxonomy" id="545694"/>
    <lineage>
        <taxon>Bacteria</taxon>
        <taxon>Pseudomonadati</taxon>
        <taxon>Spirochaetota</taxon>
        <taxon>Spirochaetia</taxon>
        <taxon>Spirochaetales</taxon>
        <taxon>Treponemataceae</taxon>
        <taxon>Treponema</taxon>
    </lineage>
</organism>
<dbReference type="KEGG" id="tpi:TREPR_2889"/>
<dbReference type="eggNOG" id="COG0347">
    <property type="taxonomic scope" value="Bacteria"/>
</dbReference>
<protein>
    <submittedName>
        <fullName evidence="5">Nitrogen regulatory protein P-II</fullName>
    </submittedName>
</protein>
<dbReference type="Pfam" id="PF00543">
    <property type="entry name" value="P-II"/>
    <property type="match status" value="1"/>
</dbReference>
<proteinExistence type="predicted"/>
<dbReference type="Gene3D" id="3.30.70.120">
    <property type="match status" value="1"/>
</dbReference>
<evidence type="ECO:0000313" key="6">
    <source>
        <dbReference type="Proteomes" id="UP000009223"/>
    </source>
</evidence>
<evidence type="ECO:0000256" key="2">
    <source>
        <dbReference type="ARBA" id="ARBA00023015"/>
    </source>
</evidence>
<name>F5YPA4_TREPZ</name>
<accession>F5YPA4</accession>
<dbReference type="SMART" id="SM00938">
    <property type="entry name" value="P-II"/>
    <property type="match status" value="1"/>
</dbReference>
<keyword evidence="4" id="KW-0535">Nitrogen fixation</keyword>
<dbReference type="InterPro" id="IPR015867">
    <property type="entry name" value="N-reg_PII/ATP_PRibTrfase_C"/>
</dbReference>
<dbReference type="OrthoDB" id="9802729at2"/>
<comment type="function">
    <text evidence="1">Could be involved in the regulation of nitrogen fixation.</text>
</comment>
<reference evidence="5 6" key="2">
    <citation type="journal article" date="2011" name="ISME J.">
        <title>RNA-seq reveals cooperative metabolic interactions between two termite-gut spirochete species in co-culture.</title>
        <authorList>
            <person name="Rosenthal A.Z."/>
            <person name="Matson E.G."/>
            <person name="Eldar A."/>
            <person name="Leadbetter J.R."/>
        </authorList>
    </citation>
    <scope>NUCLEOTIDE SEQUENCE [LARGE SCALE GENOMIC DNA]</scope>
    <source>
        <strain evidence="6">ATCC BAA-887 / DSM 12427 / ZAS-2</strain>
    </source>
</reference>
<dbReference type="InterPro" id="IPR011322">
    <property type="entry name" value="N-reg_PII-like_a/b"/>
</dbReference>
<dbReference type="RefSeq" id="WP_015707355.1">
    <property type="nucleotide sequence ID" value="NC_015578.1"/>
</dbReference>
<evidence type="ECO:0000313" key="5">
    <source>
        <dbReference type="EMBL" id="AEF84636.1"/>
    </source>
</evidence>
<dbReference type="HOGENOM" id="CLU_082268_0_1_12"/>
<evidence type="ECO:0000256" key="3">
    <source>
        <dbReference type="ARBA" id="ARBA00023163"/>
    </source>
</evidence>
<keyword evidence="2" id="KW-0805">Transcription regulation</keyword>
<dbReference type="GO" id="GO:0005829">
    <property type="term" value="C:cytosol"/>
    <property type="evidence" value="ECO:0007669"/>
    <property type="project" value="TreeGrafter"/>
</dbReference>
<dbReference type="PANTHER" id="PTHR30115:SF13">
    <property type="entry name" value="PII-LIKE PROTEIN GLNBI"/>
    <property type="match status" value="1"/>
</dbReference>
<dbReference type="EMBL" id="CP001843">
    <property type="protein sequence ID" value="AEF84636.1"/>
    <property type="molecule type" value="Genomic_DNA"/>
</dbReference>
<dbReference type="PRINTS" id="PR00340">
    <property type="entry name" value="PIIGLNB"/>
</dbReference>
<dbReference type="SUPFAM" id="SSF54913">
    <property type="entry name" value="GlnB-like"/>
    <property type="match status" value="1"/>
</dbReference>
<reference evidence="6" key="1">
    <citation type="submission" date="2009-12" db="EMBL/GenBank/DDBJ databases">
        <title>Complete sequence of Treponema primitia strain ZAS-2.</title>
        <authorList>
            <person name="Tetu S.G."/>
            <person name="Matson E."/>
            <person name="Ren Q."/>
            <person name="Seshadri R."/>
            <person name="Elbourne L."/>
            <person name="Hassan K.A."/>
            <person name="Durkin A."/>
            <person name="Radune D."/>
            <person name="Mohamoud Y."/>
            <person name="Shay R."/>
            <person name="Jin S."/>
            <person name="Zhang X."/>
            <person name="Lucey K."/>
            <person name="Ballor N.R."/>
            <person name="Ottesen E."/>
            <person name="Rosenthal R."/>
            <person name="Allen A."/>
            <person name="Leadbetter J.R."/>
            <person name="Paulsen I.T."/>
        </authorList>
    </citation>
    <scope>NUCLEOTIDE SEQUENCE [LARGE SCALE GENOMIC DNA]</scope>
    <source>
        <strain evidence="6">ATCC BAA-887 / DSM 12427 / ZAS-2</strain>
    </source>
</reference>
<dbReference type="AlphaFoldDB" id="F5YPA4"/>
<gene>
    <name evidence="5" type="ordered locus">TREPR_2889</name>
</gene>
<dbReference type="STRING" id="545694.TREPR_2889"/>
<keyword evidence="3" id="KW-0804">Transcription</keyword>
<dbReference type="GO" id="GO:0005524">
    <property type="term" value="F:ATP binding"/>
    <property type="evidence" value="ECO:0007669"/>
    <property type="project" value="TreeGrafter"/>
</dbReference>